<name>A0A7R9BWL5_9CRUS</name>
<dbReference type="Proteomes" id="UP000678499">
    <property type="component" value="Unassembled WGS sequence"/>
</dbReference>
<dbReference type="Pfam" id="PF18401">
    <property type="entry name" value="Thioredoxin_13"/>
    <property type="match status" value="1"/>
</dbReference>
<dbReference type="GO" id="GO:0051082">
    <property type="term" value="F:unfolded protein binding"/>
    <property type="evidence" value="ECO:0007669"/>
    <property type="project" value="TreeGrafter"/>
</dbReference>
<dbReference type="PANTHER" id="PTHR11226">
    <property type="entry name" value="UDP-GLUCOSE GLYCOPROTEIN:GLUCOSYLTRANSFERASE"/>
    <property type="match status" value="1"/>
</dbReference>
<dbReference type="Pfam" id="PF18402">
    <property type="entry name" value="Thioredoxin_14"/>
    <property type="match status" value="1"/>
</dbReference>
<feature type="domain" description="UGGT thioredoxin-like" evidence="1">
    <location>
        <begin position="1"/>
        <end position="55"/>
    </location>
</feature>
<dbReference type="InterPro" id="IPR040694">
    <property type="entry name" value="UGGT_TRXL_2"/>
</dbReference>
<dbReference type="InterPro" id="IPR040525">
    <property type="entry name" value="UGGT_TRXL_4"/>
</dbReference>
<evidence type="ECO:0000259" key="3">
    <source>
        <dbReference type="Pfam" id="PF18402"/>
    </source>
</evidence>
<sequence length="954" mass="106165">MDHRHPESDASSTTRAVLYAEPGSVGFQAFHDQLGSLATQRHVDYIFRPFVRDYDEADSRRVRLSGYGVELQMKSTEYKAQDDAKVDDEDRATDDEDKVDEIEGFVFSRLRLELRRGKNKSCTERRSSIDKLKAHLLESNQEIAPLKVWQLQDLSLQAAERIKAAPKDEALSIMSQISQNFPLQARSLVRTAVRDELRKEVKKNQKIIQNEIGIQPSDAFLLVNGLTYDMDTIDPFSLLDSLKTEHKKMEGLHQLGLNQETVVKMLSLDIGKSKSTSSKGSPSYALDIRDTAVVYVNDIEKDPSYAKWPSQLLELLRPVFPGMLRSIRRNIFHLVLLVDPAEKTSAELVKIAESFYVHKAPIRIGFVLSVDPREEVTGNDDAGVAMLLGFNAVSSVKNAAAGLSFLTDVSLIPEWCTIRVYAKAGADPVTPEIVREVMKRLRPKDNLDEIFGADSTYDYGRQLARDFISRTGLERLPQVLMNGIPLEQKHLNADGFEEGAIMALSSQMNVLQQAVYDGSLTDSDNVLDFLMRQPNVMPRLNNRILTGDNDEVKYVDASSLFSDPKDDDLTQKVFSNFPYFSSKSGSMGTKPVTVWLAVDVNNRQGLGIVRAAASHIAGDPNMRIGLLFNAEDVNNDRLAKAVLSVIQSQENRVAAEVLDAFLTDKNVKKFVEGNLEPVQLNVKGFDLLSYSKAFDALDMSSILNLHRQYSSKMLNVRPGQAVVICNGRVIGPLGAKEDFVESDFLLLSRYVSSTSADAIIQMLLEVKAQGKQGRTLSDYVVGATTVLLSQGAAKSRLELPALVSDSSTVHLSSQVEGEPYLDIVGIVDPLTRGAQLMASLVSTVMKVLPSKVRLYMNCVEKHSEMPMKSFFRYVLASEPEFEPETGSLVAPVAKFLHLPTEPILTMGLKIPENWLVGLVRSPYDLDNIRLKDVEGGVYGLVLFFLRPLLYKIVF</sequence>
<dbReference type="InterPro" id="IPR040693">
    <property type="entry name" value="UGGT_TRXL_1"/>
</dbReference>
<dbReference type="Pfam" id="PF18403">
    <property type="entry name" value="Thioredoxin_15"/>
    <property type="match status" value="1"/>
</dbReference>
<evidence type="ECO:0000259" key="4">
    <source>
        <dbReference type="Pfam" id="PF18403"/>
    </source>
</evidence>
<evidence type="ECO:0000259" key="1">
    <source>
        <dbReference type="Pfam" id="PF18400"/>
    </source>
</evidence>
<dbReference type="GO" id="GO:0003980">
    <property type="term" value="F:UDP-glucose:glycoprotein glucosyltransferase activity"/>
    <property type="evidence" value="ECO:0007669"/>
    <property type="project" value="InterPro"/>
</dbReference>
<feature type="domain" description="UGGT thioredoxin-like" evidence="2">
    <location>
        <begin position="139"/>
        <end position="275"/>
    </location>
</feature>
<protein>
    <submittedName>
        <fullName evidence="5">Uncharacterized protein</fullName>
    </submittedName>
</protein>
<dbReference type="OrthoDB" id="27683at2759"/>
<proteinExistence type="predicted"/>
<dbReference type="Pfam" id="PF18400">
    <property type="entry name" value="Thioredoxin_12"/>
    <property type="match status" value="1"/>
</dbReference>
<dbReference type="EMBL" id="OA885387">
    <property type="protein sequence ID" value="CAD7281994.1"/>
    <property type="molecule type" value="Genomic_DNA"/>
</dbReference>
<keyword evidence="6" id="KW-1185">Reference proteome</keyword>
<organism evidence="5">
    <name type="scientific">Notodromas monacha</name>
    <dbReference type="NCBI Taxonomy" id="399045"/>
    <lineage>
        <taxon>Eukaryota</taxon>
        <taxon>Metazoa</taxon>
        <taxon>Ecdysozoa</taxon>
        <taxon>Arthropoda</taxon>
        <taxon>Crustacea</taxon>
        <taxon>Oligostraca</taxon>
        <taxon>Ostracoda</taxon>
        <taxon>Podocopa</taxon>
        <taxon>Podocopida</taxon>
        <taxon>Cypridocopina</taxon>
        <taxon>Cypridoidea</taxon>
        <taxon>Cyprididae</taxon>
        <taxon>Notodromas</taxon>
    </lineage>
</organism>
<feature type="domain" description="UGGT thioredoxin-like" evidence="3">
    <location>
        <begin position="287"/>
        <end position="544"/>
    </location>
</feature>
<accession>A0A7R9BWL5</accession>
<dbReference type="EMBL" id="CAJPEX010003350">
    <property type="protein sequence ID" value="CAG0922146.1"/>
    <property type="molecule type" value="Genomic_DNA"/>
</dbReference>
<dbReference type="GO" id="GO:0005783">
    <property type="term" value="C:endoplasmic reticulum"/>
    <property type="evidence" value="ECO:0007669"/>
    <property type="project" value="TreeGrafter"/>
</dbReference>
<dbReference type="InterPro" id="IPR040692">
    <property type="entry name" value="UGGT_TRXL_3"/>
</dbReference>
<dbReference type="InterPro" id="IPR009448">
    <property type="entry name" value="UDP-g_GGtrans"/>
</dbReference>
<feature type="domain" description="UDP-glucose:glycoprotein glucosyltransferase thioredoxin-like" evidence="4">
    <location>
        <begin position="570"/>
        <end position="771"/>
    </location>
</feature>
<evidence type="ECO:0000259" key="2">
    <source>
        <dbReference type="Pfam" id="PF18401"/>
    </source>
</evidence>
<dbReference type="GO" id="GO:0018279">
    <property type="term" value="P:protein N-linked glycosylation via asparagine"/>
    <property type="evidence" value="ECO:0007669"/>
    <property type="project" value="TreeGrafter"/>
</dbReference>
<gene>
    <name evidence="5" type="ORF">NMOB1V02_LOCUS9626</name>
</gene>
<evidence type="ECO:0000313" key="6">
    <source>
        <dbReference type="Proteomes" id="UP000678499"/>
    </source>
</evidence>
<reference evidence="5" key="1">
    <citation type="submission" date="2020-11" db="EMBL/GenBank/DDBJ databases">
        <authorList>
            <person name="Tran Van P."/>
        </authorList>
    </citation>
    <scope>NUCLEOTIDE SEQUENCE</scope>
</reference>
<evidence type="ECO:0000313" key="5">
    <source>
        <dbReference type="EMBL" id="CAD7281994.1"/>
    </source>
</evidence>
<dbReference type="PANTHER" id="PTHR11226:SF0">
    <property type="entry name" value="UDP-GLUCOSE:GLYCOPROTEIN GLUCOSYLTRANSFERASE"/>
    <property type="match status" value="1"/>
</dbReference>
<dbReference type="GO" id="GO:0036503">
    <property type="term" value="P:ERAD pathway"/>
    <property type="evidence" value="ECO:0007669"/>
    <property type="project" value="TreeGrafter"/>
</dbReference>
<dbReference type="AlphaFoldDB" id="A0A7R9BWL5"/>